<organism evidence="2 3">
    <name type="scientific">Alternaria atra</name>
    <dbReference type="NCBI Taxonomy" id="119953"/>
    <lineage>
        <taxon>Eukaryota</taxon>
        <taxon>Fungi</taxon>
        <taxon>Dikarya</taxon>
        <taxon>Ascomycota</taxon>
        <taxon>Pezizomycotina</taxon>
        <taxon>Dothideomycetes</taxon>
        <taxon>Pleosporomycetidae</taxon>
        <taxon>Pleosporales</taxon>
        <taxon>Pleosporineae</taxon>
        <taxon>Pleosporaceae</taxon>
        <taxon>Alternaria</taxon>
        <taxon>Alternaria sect. Ulocladioides</taxon>
    </lineage>
</organism>
<feature type="region of interest" description="Disordered" evidence="1">
    <location>
        <begin position="1"/>
        <end position="53"/>
    </location>
</feature>
<evidence type="ECO:0000313" key="2">
    <source>
        <dbReference type="EMBL" id="CAG5185694.1"/>
    </source>
</evidence>
<proteinExistence type="predicted"/>
<gene>
    <name evidence="2" type="ORF">ALTATR162_LOCUS11377</name>
</gene>
<dbReference type="RefSeq" id="XP_043174954.1">
    <property type="nucleotide sequence ID" value="XM_043319019.1"/>
</dbReference>
<dbReference type="EMBL" id="CAJRGZ010000030">
    <property type="protein sequence ID" value="CAG5185694.1"/>
    <property type="molecule type" value="Genomic_DNA"/>
</dbReference>
<feature type="compositionally biased region" description="Polar residues" evidence="1">
    <location>
        <begin position="1"/>
        <end position="11"/>
    </location>
</feature>
<evidence type="ECO:0000256" key="1">
    <source>
        <dbReference type="SAM" id="MobiDB-lite"/>
    </source>
</evidence>
<name>A0A8J2N545_9PLEO</name>
<dbReference type="Proteomes" id="UP000676310">
    <property type="component" value="Unassembled WGS sequence"/>
</dbReference>
<reference evidence="2" key="1">
    <citation type="submission" date="2021-05" db="EMBL/GenBank/DDBJ databases">
        <authorList>
            <person name="Stam R."/>
        </authorList>
    </citation>
    <scope>NUCLEOTIDE SEQUENCE</scope>
    <source>
        <strain evidence="2">CS162</strain>
    </source>
</reference>
<keyword evidence="3" id="KW-1185">Reference proteome</keyword>
<comment type="caution">
    <text evidence="2">The sequence shown here is derived from an EMBL/GenBank/DDBJ whole genome shotgun (WGS) entry which is preliminary data.</text>
</comment>
<evidence type="ECO:0000313" key="3">
    <source>
        <dbReference type="Proteomes" id="UP000676310"/>
    </source>
</evidence>
<sequence>MVATSEISEINTGYVADKPSVATEQPEKSSNVPPRYDQISHDGLLNDPTNPFVDQSEIENVRSADEFGGHHLKKLTW</sequence>
<dbReference type="GeneID" id="67011642"/>
<protein>
    <submittedName>
        <fullName evidence="2">Uncharacterized protein</fullName>
    </submittedName>
</protein>
<dbReference type="AlphaFoldDB" id="A0A8J2N545"/>
<accession>A0A8J2N545</accession>